<feature type="region of interest" description="Disordered" evidence="7">
    <location>
        <begin position="183"/>
        <end position="203"/>
    </location>
</feature>
<evidence type="ECO:0000313" key="11">
    <source>
        <dbReference type="Proteomes" id="UP001500416"/>
    </source>
</evidence>
<keyword evidence="11" id="KW-1185">Reference proteome</keyword>
<feature type="compositionally biased region" description="Low complexity" evidence="7">
    <location>
        <begin position="190"/>
        <end position="203"/>
    </location>
</feature>
<evidence type="ECO:0000259" key="8">
    <source>
        <dbReference type="Pfam" id="PF04542"/>
    </source>
</evidence>
<accession>A0ABP3EKE9</accession>
<dbReference type="SUPFAM" id="SSF88946">
    <property type="entry name" value="Sigma2 domain of RNA polymerase sigma factors"/>
    <property type="match status" value="1"/>
</dbReference>
<dbReference type="PROSITE" id="PS01063">
    <property type="entry name" value="SIGMA70_ECF"/>
    <property type="match status" value="1"/>
</dbReference>
<keyword evidence="4 6" id="KW-0238">DNA-binding</keyword>
<name>A0ABP3EKE9_9PSEU</name>
<dbReference type="InterPro" id="IPR007627">
    <property type="entry name" value="RNA_pol_sigma70_r2"/>
</dbReference>
<keyword evidence="3 6" id="KW-0731">Sigma factor</keyword>
<dbReference type="InterPro" id="IPR013324">
    <property type="entry name" value="RNA_pol_sigma_r3/r4-like"/>
</dbReference>
<organism evidence="10 11">
    <name type="scientific">Saccharothrix mutabilis subsp. mutabilis</name>
    <dbReference type="NCBI Taxonomy" id="66855"/>
    <lineage>
        <taxon>Bacteria</taxon>
        <taxon>Bacillati</taxon>
        <taxon>Actinomycetota</taxon>
        <taxon>Actinomycetes</taxon>
        <taxon>Pseudonocardiales</taxon>
        <taxon>Pseudonocardiaceae</taxon>
        <taxon>Saccharothrix</taxon>
    </lineage>
</organism>
<dbReference type="InterPro" id="IPR000838">
    <property type="entry name" value="RNA_pol_sigma70_ECF_CS"/>
</dbReference>
<dbReference type="Gene3D" id="1.10.10.10">
    <property type="entry name" value="Winged helix-like DNA-binding domain superfamily/Winged helix DNA-binding domain"/>
    <property type="match status" value="1"/>
</dbReference>
<evidence type="ECO:0000256" key="5">
    <source>
        <dbReference type="ARBA" id="ARBA00023163"/>
    </source>
</evidence>
<dbReference type="Pfam" id="PF04542">
    <property type="entry name" value="Sigma70_r2"/>
    <property type="match status" value="1"/>
</dbReference>
<keyword evidence="2 6" id="KW-0805">Transcription regulation</keyword>
<dbReference type="Pfam" id="PF08281">
    <property type="entry name" value="Sigma70_r4_2"/>
    <property type="match status" value="1"/>
</dbReference>
<keyword evidence="5 6" id="KW-0804">Transcription</keyword>
<dbReference type="InterPro" id="IPR013249">
    <property type="entry name" value="RNA_pol_sigma70_r4_t2"/>
</dbReference>
<dbReference type="InterPro" id="IPR014284">
    <property type="entry name" value="RNA_pol_sigma-70_dom"/>
</dbReference>
<sequence length="203" mass="21342">MSETPGEDPTTALLLAVGRGDRAAAELFIRNTQRDVWRFLVYLAGHADAEDLTQEAFVRALGSARGFTGRGGARTWLLAIARRVAADHFRAAATRPPIASDQDWQAAADRVGDRHLPGLDDTVAIKLAVRTLSGDRRDAFVLTQVVGLGYAEAAEVCGCPVGTIRSRVARARRDLVSVLAPSAPAPSAPGPAVAGVVRPQAAG</sequence>
<evidence type="ECO:0000256" key="6">
    <source>
        <dbReference type="RuleBase" id="RU000716"/>
    </source>
</evidence>
<dbReference type="Proteomes" id="UP001500416">
    <property type="component" value="Unassembled WGS sequence"/>
</dbReference>
<protein>
    <recommendedName>
        <fullName evidence="6">RNA polymerase sigma factor</fullName>
    </recommendedName>
</protein>
<evidence type="ECO:0000256" key="7">
    <source>
        <dbReference type="SAM" id="MobiDB-lite"/>
    </source>
</evidence>
<dbReference type="CDD" id="cd06171">
    <property type="entry name" value="Sigma70_r4"/>
    <property type="match status" value="1"/>
</dbReference>
<reference evidence="11" key="1">
    <citation type="journal article" date="2019" name="Int. J. Syst. Evol. Microbiol.">
        <title>The Global Catalogue of Microorganisms (GCM) 10K type strain sequencing project: providing services to taxonomists for standard genome sequencing and annotation.</title>
        <authorList>
            <consortium name="The Broad Institute Genomics Platform"/>
            <consortium name="The Broad Institute Genome Sequencing Center for Infectious Disease"/>
            <person name="Wu L."/>
            <person name="Ma J."/>
        </authorList>
    </citation>
    <scope>NUCLEOTIDE SEQUENCE [LARGE SCALE GENOMIC DNA]</scope>
    <source>
        <strain evidence="11">JCM 3380</strain>
    </source>
</reference>
<evidence type="ECO:0000259" key="9">
    <source>
        <dbReference type="Pfam" id="PF08281"/>
    </source>
</evidence>
<dbReference type="InterPro" id="IPR013325">
    <property type="entry name" value="RNA_pol_sigma_r2"/>
</dbReference>
<evidence type="ECO:0000256" key="4">
    <source>
        <dbReference type="ARBA" id="ARBA00023125"/>
    </source>
</evidence>
<feature type="domain" description="RNA polymerase sigma-70 region 2" evidence="8">
    <location>
        <begin position="29"/>
        <end position="93"/>
    </location>
</feature>
<dbReference type="InterPro" id="IPR039425">
    <property type="entry name" value="RNA_pol_sigma-70-like"/>
</dbReference>
<gene>
    <name evidence="10" type="ORF">GCM10010492_76100</name>
</gene>
<proteinExistence type="inferred from homology"/>
<evidence type="ECO:0000313" key="10">
    <source>
        <dbReference type="EMBL" id="GAA0263832.1"/>
    </source>
</evidence>
<comment type="similarity">
    <text evidence="1 6">Belongs to the sigma-70 factor family. ECF subfamily.</text>
</comment>
<dbReference type="EMBL" id="BAAABU010000037">
    <property type="protein sequence ID" value="GAA0263832.1"/>
    <property type="molecule type" value="Genomic_DNA"/>
</dbReference>
<dbReference type="SUPFAM" id="SSF88659">
    <property type="entry name" value="Sigma3 and sigma4 domains of RNA polymerase sigma factors"/>
    <property type="match status" value="1"/>
</dbReference>
<dbReference type="NCBIfam" id="TIGR02937">
    <property type="entry name" value="sigma70-ECF"/>
    <property type="match status" value="1"/>
</dbReference>
<dbReference type="InterPro" id="IPR036388">
    <property type="entry name" value="WH-like_DNA-bd_sf"/>
</dbReference>
<feature type="domain" description="RNA polymerase sigma factor 70 region 4 type 2" evidence="9">
    <location>
        <begin position="124"/>
        <end position="175"/>
    </location>
</feature>
<dbReference type="Gene3D" id="1.10.1740.10">
    <property type="match status" value="1"/>
</dbReference>
<evidence type="ECO:0000256" key="2">
    <source>
        <dbReference type="ARBA" id="ARBA00023015"/>
    </source>
</evidence>
<dbReference type="RefSeq" id="WP_343940334.1">
    <property type="nucleotide sequence ID" value="NZ_BAAABU010000037.1"/>
</dbReference>
<evidence type="ECO:0000256" key="1">
    <source>
        <dbReference type="ARBA" id="ARBA00010641"/>
    </source>
</evidence>
<comment type="caution">
    <text evidence="10">The sequence shown here is derived from an EMBL/GenBank/DDBJ whole genome shotgun (WGS) entry which is preliminary data.</text>
</comment>
<dbReference type="PANTHER" id="PTHR43133">
    <property type="entry name" value="RNA POLYMERASE ECF-TYPE SIGMA FACTO"/>
    <property type="match status" value="1"/>
</dbReference>
<dbReference type="PANTHER" id="PTHR43133:SF61">
    <property type="entry name" value="ECF RNA POLYMERASE SIGMA FACTOR SIGC"/>
    <property type="match status" value="1"/>
</dbReference>
<evidence type="ECO:0000256" key="3">
    <source>
        <dbReference type="ARBA" id="ARBA00023082"/>
    </source>
</evidence>